<keyword evidence="4 7" id="KW-1133">Transmembrane helix</keyword>
<dbReference type="InterPro" id="IPR051223">
    <property type="entry name" value="Polycystin"/>
</dbReference>
<keyword evidence="5 7" id="KW-0472">Membrane</keyword>
<dbReference type="Proteomes" id="UP000007875">
    <property type="component" value="Unassembled WGS sequence"/>
</dbReference>
<name>H2YWN7_CIOSA</name>
<comment type="subcellular location">
    <subcellularLocation>
        <location evidence="1">Membrane</location>
        <topology evidence="1">Multi-pass membrane protein</topology>
    </subcellularLocation>
</comment>
<dbReference type="PANTHER" id="PTHR10877">
    <property type="entry name" value="POLYCYSTIN FAMILY MEMBER"/>
    <property type="match status" value="1"/>
</dbReference>
<keyword evidence="3 7" id="KW-0812">Transmembrane</keyword>
<evidence type="ECO:0000256" key="1">
    <source>
        <dbReference type="ARBA" id="ARBA00004141"/>
    </source>
</evidence>
<evidence type="ECO:0000256" key="7">
    <source>
        <dbReference type="SAM" id="Phobius"/>
    </source>
</evidence>
<feature type="transmembrane region" description="Helical" evidence="7">
    <location>
        <begin position="96"/>
        <end position="120"/>
    </location>
</feature>
<dbReference type="HOGENOM" id="CLU_1288523_0_0_1"/>
<dbReference type="InterPro" id="IPR013122">
    <property type="entry name" value="PKD1_2_channel"/>
</dbReference>
<proteinExistence type="inferred from homology"/>
<feature type="transmembrane region" description="Helical" evidence="7">
    <location>
        <begin position="36"/>
        <end position="58"/>
    </location>
</feature>
<evidence type="ECO:0000256" key="5">
    <source>
        <dbReference type="ARBA" id="ARBA00023136"/>
    </source>
</evidence>
<organism evidence="9 10">
    <name type="scientific">Ciona savignyi</name>
    <name type="common">Pacific transparent sea squirt</name>
    <dbReference type="NCBI Taxonomy" id="51511"/>
    <lineage>
        <taxon>Eukaryota</taxon>
        <taxon>Metazoa</taxon>
        <taxon>Chordata</taxon>
        <taxon>Tunicata</taxon>
        <taxon>Ascidiacea</taxon>
        <taxon>Phlebobranchia</taxon>
        <taxon>Cionidae</taxon>
        <taxon>Ciona</taxon>
    </lineage>
</organism>
<dbReference type="Gene3D" id="1.10.287.70">
    <property type="match status" value="1"/>
</dbReference>
<dbReference type="Ensembl" id="ENSCSAVT00000009866.1">
    <property type="protein sequence ID" value="ENSCSAVP00000009748.1"/>
    <property type="gene ID" value="ENSCSAVG00000005719.1"/>
</dbReference>
<dbReference type="STRING" id="51511.ENSCSAVP00000009748"/>
<dbReference type="SUPFAM" id="SSF81324">
    <property type="entry name" value="Voltage-gated potassium channels"/>
    <property type="match status" value="1"/>
</dbReference>
<evidence type="ECO:0000259" key="8">
    <source>
        <dbReference type="Pfam" id="PF08016"/>
    </source>
</evidence>
<reference evidence="9" key="3">
    <citation type="submission" date="2025-09" db="UniProtKB">
        <authorList>
            <consortium name="Ensembl"/>
        </authorList>
    </citation>
    <scope>IDENTIFICATION</scope>
</reference>
<feature type="transmembrane region" description="Helical" evidence="7">
    <location>
        <begin position="65"/>
        <end position="84"/>
    </location>
</feature>
<dbReference type="GeneTree" id="ENSGT00390000006639"/>
<feature type="domain" description="Polycystin cation channel PKD1/PKD2" evidence="8">
    <location>
        <begin position="6"/>
        <end position="127"/>
    </location>
</feature>
<feature type="region of interest" description="Disordered" evidence="6">
    <location>
        <begin position="170"/>
        <end position="191"/>
    </location>
</feature>
<protein>
    <recommendedName>
        <fullName evidence="8">Polycystin cation channel PKD1/PKD2 domain-containing protein</fullName>
    </recommendedName>
</protein>
<comment type="similarity">
    <text evidence="2">Belongs to the polycystin family.</text>
</comment>
<dbReference type="OMA" id="VSSESWW"/>
<evidence type="ECO:0000313" key="10">
    <source>
        <dbReference type="Proteomes" id="UP000007875"/>
    </source>
</evidence>
<evidence type="ECO:0000313" key="9">
    <source>
        <dbReference type="Ensembl" id="ENSCSAVP00000009748.1"/>
    </source>
</evidence>
<dbReference type="PANTHER" id="PTHR10877:SF150">
    <property type="entry name" value="REJ DOMAIN-CONTAINING PROTEIN"/>
    <property type="match status" value="1"/>
</dbReference>
<reference evidence="9" key="2">
    <citation type="submission" date="2025-08" db="UniProtKB">
        <authorList>
            <consortium name="Ensembl"/>
        </authorList>
    </citation>
    <scope>IDENTIFICATION</scope>
</reference>
<evidence type="ECO:0000256" key="4">
    <source>
        <dbReference type="ARBA" id="ARBA00022989"/>
    </source>
</evidence>
<dbReference type="GO" id="GO:0005262">
    <property type="term" value="F:calcium channel activity"/>
    <property type="evidence" value="ECO:0007669"/>
    <property type="project" value="TreeGrafter"/>
</dbReference>
<reference evidence="10" key="1">
    <citation type="submission" date="2003-08" db="EMBL/GenBank/DDBJ databases">
        <authorList>
            <person name="Birren B."/>
            <person name="Nusbaum C."/>
            <person name="Abebe A."/>
            <person name="Abouelleil A."/>
            <person name="Adekoya E."/>
            <person name="Ait-zahra M."/>
            <person name="Allen N."/>
            <person name="Allen T."/>
            <person name="An P."/>
            <person name="Anderson M."/>
            <person name="Anderson S."/>
            <person name="Arachchi H."/>
            <person name="Armbruster J."/>
            <person name="Bachantsang P."/>
            <person name="Baldwin J."/>
            <person name="Barry A."/>
            <person name="Bayul T."/>
            <person name="Blitshsteyn B."/>
            <person name="Bloom T."/>
            <person name="Blye J."/>
            <person name="Boguslavskiy L."/>
            <person name="Borowsky M."/>
            <person name="Boukhgalter B."/>
            <person name="Brunache A."/>
            <person name="Butler J."/>
            <person name="Calixte N."/>
            <person name="Calvo S."/>
            <person name="Camarata J."/>
            <person name="Campo K."/>
            <person name="Chang J."/>
            <person name="Cheshatsang Y."/>
            <person name="Citroen M."/>
            <person name="Collymore A."/>
            <person name="Considine T."/>
            <person name="Cook A."/>
            <person name="Cooke P."/>
            <person name="Corum B."/>
            <person name="Cuomo C."/>
            <person name="David R."/>
            <person name="Dawoe T."/>
            <person name="Degray S."/>
            <person name="Dodge S."/>
            <person name="Dooley K."/>
            <person name="Dorje P."/>
            <person name="Dorjee K."/>
            <person name="Dorris L."/>
            <person name="Duffey N."/>
            <person name="Dupes A."/>
            <person name="Elkins T."/>
            <person name="Engels R."/>
            <person name="Erickson J."/>
            <person name="Farina A."/>
            <person name="Faro S."/>
            <person name="Ferreira P."/>
            <person name="Fischer H."/>
            <person name="Fitzgerald M."/>
            <person name="Foley K."/>
            <person name="Gage D."/>
            <person name="Galagan J."/>
            <person name="Gearin G."/>
            <person name="Gnerre S."/>
            <person name="Gnirke A."/>
            <person name="Goyette A."/>
            <person name="Graham J."/>
            <person name="Grandbois E."/>
            <person name="Gyaltsen K."/>
            <person name="Hafez N."/>
            <person name="Hagopian D."/>
            <person name="Hagos B."/>
            <person name="Hall J."/>
            <person name="Hatcher B."/>
            <person name="Heller A."/>
            <person name="Higgins H."/>
            <person name="Honan T."/>
            <person name="Horn A."/>
            <person name="Houde N."/>
            <person name="Hughes L."/>
            <person name="Hulme W."/>
            <person name="Husby E."/>
            <person name="Iliev I."/>
            <person name="Jaffe D."/>
            <person name="Jones C."/>
            <person name="Kamal M."/>
            <person name="Kamat A."/>
            <person name="Kamvysselis M."/>
            <person name="Karlsson E."/>
            <person name="Kells C."/>
            <person name="Kieu A."/>
            <person name="Kisner P."/>
            <person name="Kodira C."/>
            <person name="Kulbokas E."/>
            <person name="Labutti K."/>
            <person name="Lama D."/>
            <person name="Landers T."/>
            <person name="Leger J."/>
            <person name="Levine S."/>
            <person name="Lewis D."/>
            <person name="Lewis T."/>
            <person name="Lindblad-toh K."/>
            <person name="Liu X."/>
            <person name="Lokyitsang T."/>
            <person name="Lokyitsang Y."/>
            <person name="Lucien O."/>
            <person name="Lui A."/>
            <person name="Ma L.J."/>
            <person name="Mabbitt R."/>
            <person name="Macdonald J."/>
            <person name="Maclean C."/>
            <person name="Major J."/>
            <person name="Manning J."/>
            <person name="Marabella R."/>
            <person name="Maru K."/>
            <person name="Matthews C."/>
            <person name="Mauceli E."/>
            <person name="Mccarthy M."/>
            <person name="Mcdonough S."/>
            <person name="Mcghee T."/>
            <person name="Meldrim J."/>
            <person name="Meneus L."/>
            <person name="Mesirov J."/>
            <person name="Mihalev A."/>
            <person name="Mihova T."/>
            <person name="Mikkelsen T."/>
            <person name="Mlenga V."/>
            <person name="Moru K."/>
            <person name="Mozes J."/>
            <person name="Mulrain L."/>
            <person name="Munson G."/>
            <person name="Naylor J."/>
            <person name="Newes C."/>
            <person name="Nguyen C."/>
            <person name="Nguyen N."/>
            <person name="Nguyen T."/>
            <person name="Nicol R."/>
            <person name="Nielsen C."/>
            <person name="Nizzari M."/>
            <person name="Norbu C."/>
            <person name="Norbu N."/>
            <person name="O'donnell P."/>
            <person name="Okoawo O."/>
            <person name="O'leary S."/>
            <person name="Omotosho B."/>
            <person name="O'neill K."/>
            <person name="Osman S."/>
            <person name="Parker S."/>
            <person name="Perrin D."/>
            <person name="Phunkhang P."/>
            <person name="Piqani B."/>
            <person name="Purcell S."/>
            <person name="Rachupka T."/>
            <person name="Ramasamy U."/>
            <person name="Rameau R."/>
            <person name="Ray V."/>
            <person name="Raymond C."/>
            <person name="Retta R."/>
            <person name="Richardson S."/>
            <person name="Rise C."/>
            <person name="Rodriguez J."/>
            <person name="Rogers J."/>
            <person name="Rogov P."/>
            <person name="Rutman M."/>
            <person name="Schupbach R."/>
            <person name="Seaman C."/>
            <person name="Settipalli S."/>
            <person name="Sharpe T."/>
            <person name="Sheridan J."/>
            <person name="Sherpa N."/>
            <person name="Shi J."/>
            <person name="Smirnov S."/>
            <person name="Smith C."/>
            <person name="Sougnez C."/>
            <person name="Spencer B."/>
            <person name="Stalker J."/>
            <person name="Stange-thomann N."/>
            <person name="Stavropoulos S."/>
            <person name="Stetson K."/>
            <person name="Stone C."/>
            <person name="Stone S."/>
            <person name="Stubbs M."/>
            <person name="Talamas J."/>
            <person name="Tchuinga P."/>
            <person name="Tenzing P."/>
            <person name="Tesfaye S."/>
            <person name="Theodore J."/>
            <person name="Thoulutsang Y."/>
            <person name="Topham K."/>
            <person name="Towey S."/>
            <person name="Tsamla T."/>
            <person name="Tsomo N."/>
            <person name="Vallee D."/>
            <person name="Vassiliev H."/>
            <person name="Venkataraman V."/>
            <person name="Vinson J."/>
            <person name="Vo A."/>
            <person name="Wade C."/>
            <person name="Wang S."/>
            <person name="Wangchuk T."/>
            <person name="Wangdi T."/>
            <person name="Whittaker C."/>
            <person name="Wilkinson J."/>
            <person name="Wu Y."/>
            <person name="Wyman D."/>
            <person name="Yadav S."/>
            <person name="Yang S."/>
            <person name="Yang X."/>
            <person name="Yeager S."/>
            <person name="Yee E."/>
            <person name="Young G."/>
            <person name="Zainoun J."/>
            <person name="Zembeck L."/>
            <person name="Zimmer A."/>
            <person name="Zody M."/>
            <person name="Lander E."/>
        </authorList>
    </citation>
    <scope>NUCLEOTIDE SEQUENCE [LARGE SCALE GENOMIC DNA]</scope>
</reference>
<dbReference type="GO" id="GO:0050982">
    <property type="term" value="P:detection of mechanical stimulus"/>
    <property type="evidence" value="ECO:0007669"/>
    <property type="project" value="TreeGrafter"/>
</dbReference>
<dbReference type="GO" id="GO:0016020">
    <property type="term" value="C:membrane"/>
    <property type="evidence" value="ECO:0007669"/>
    <property type="project" value="UniProtKB-SubCell"/>
</dbReference>
<dbReference type="InParanoid" id="H2YWN7"/>
<evidence type="ECO:0000256" key="2">
    <source>
        <dbReference type="ARBA" id="ARBA00007200"/>
    </source>
</evidence>
<keyword evidence="10" id="KW-1185">Reference proteome</keyword>
<evidence type="ECO:0000256" key="3">
    <source>
        <dbReference type="ARBA" id="ARBA00022692"/>
    </source>
</evidence>
<accession>H2YWN7</accession>
<evidence type="ECO:0000256" key="6">
    <source>
        <dbReference type="SAM" id="MobiDB-lite"/>
    </source>
</evidence>
<sequence>MSLVGFTAYMRSLKLFRGSHVVSLMMRTLARSRPELISATFVVFIFLVAFGHLGVLIFGAKKNEFRNLFSAFVSLYALIAGMEINHPEHGVSSESWWAIYFGSFMMLVIGIFLNLFAAVVGDTFHKVRHVHKLGGNLHTEVLAVAWVHEQFLLFFGIPSSRFKDKYKEARASKDSGDNEYDYYNAPPTEQTSPLAQELQELIAKHETKKSTPNA</sequence>
<dbReference type="AlphaFoldDB" id="H2YWN7"/>
<dbReference type="Pfam" id="PF08016">
    <property type="entry name" value="PKD_channel"/>
    <property type="match status" value="1"/>
</dbReference>